<sequence>MSISDGFVFGGTKASATWQFASAPAFQHASLPAPTIPGLHSISIITLLPKWVYADWDKASEEILLQGLKEAVTEAKTGDNNFQPEVYSRFEHRGIDEKMATIDGSLAILDEWEQLGVILDLSIKDNMVAIEQLLHPLSPRQDGAVIRLRIKTVRGVFYGSQGCSNSYNYNSSQYNTSMMVH</sequence>
<organism evidence="1 2">
    <name type="scientific">Lentinus brumalis</name>
    <dbReference type="NCBI Taxonomy" id="2498619"/>
    <lineage>
        <taxon>Eukaryota</taxon>
        <taxon>Fungi</taxon>
        <taxon>Dikarya</taxon>
        <taxon>Basidiomycota</taxon>
        <taxon>Agaricomycotina</taxon>
        <taxon>Agaricomycetes</taxon>
        <taxon>Polyporales</taxon>
        <taxon>Polyporaceae</taxon>
        <taxon>Lentinus</taxon>
    </lineage>
</organism>
<gene>
    <name evidence="1" type="ORF">OH76DRAFT_1423694</name>
</gene>
<dbReference type="EMBL" id="KZ857556">
    <property type="protein sequence ID" value="RDX40426.1"/>
    <property type="molecule type" value="Genomic_DNA"/>
</dbReference>
<reference evidence="1 2" key="1">
    <citation type="journal article" date="2018" name="Biotechnol. Biofuels">
        <title>Integrative visual omics of the white-rot fungus Polyporus brumalis exposes the biotechnological potential of its oxidative enzymes for delignifying raw plant biomass.</title>
        <authorList>
            <person name="Miyauchi S."/>
            <person name="Rancon A."/>
            <person name="Drula E."/>
            <person name="Hage H."/>
            <person name="Chaduli D."/>
            <person name="Favel A."/>
            <person name="Grisel S."/>
            <person name="Henrissat B."/>
            <person name="Herpoel-Gimbert I."/>
            <person name="Ruiz-Duenas F.J."/>
            <person name="Chevret D."/>
            <person name="Hainaut M."/>
            <person name="Lin J."/>
            <person name="Wang M."/>
            <person name="Pangilinan J."/>
            <person name="Lipzen A."/>
            <person name="Lesage-Meessen L."/>
            <person name="Navarro D."/>
            <person name="Riley R."/>
            <person name="Grigoriev I.V."/>
            <person name="Zhou S."/>
            <person name="Raouche S."/>
            <person name="Rosso M.N."/>
        </authorList>
    </citation>
    <scope>NUCLEOTIDE SEQUENCE [LARGE SCALE GENOMIC DNA]</scope>
    <source>
        <strain evidence="1 2">BRFM 1820</strain>
    </source>
</reference>
<name>A0A371CJH0_9APHY</name>
<evidence type="ECO:0000313" key="2">
    <source>
        <dbReference type="Proteomes" id="UP000256964"/>
    </source>
</evidence>
<accession>A0A371CJH0</accession>
<evidence type="ECO:0000313" key="1">
    <source>
        <dbReference type="EMBL" id="RDX40426.1"/>
    </source>
</evidence>
<dbReference type="OrthoDB" id="3366674at2759"/>
<proteinExistence type="predicted"/>
<keyword evidence="2" id="KW-1185">Reference proteome</keyword>
<dbReference type="AlphaFoldDB" id="A0A371CJH0"/>
<dbReference type="Proteomes" id="UP000256964">
    <property type="component" value="Unassembled WGS sequence"/>
</dbReference>
<protein>
    <submittedName>
        <fullName evidence="1">Uncharacterized protein</fullName>
    </submittedName>
</protein>